<dbReference type="SUPFAM" id="SSF47240">
    <property type="entry name" value="Ferritin-like"/>
    <property type="match status" value="1"/>
</dbReference>
<dbReference type="InterPro" id="IPR047114">
    <property type="entry name" value="YciF"/>
</dbReference>
<dbReference type="Gene3D" id="1.20.1260.10">
    <property type="match status" value="1"/>
</dbReference>
<dbReference type="Proteomes" id="UP000800200">
    <property type="component" value="Unassembled WGS sequence"/>
</dbReference>
<evidence type="ECO:0000313" key="1">
    <source>
        <dbReference type="EMBL" id="KAF2174310.1"/>
    </source>
</evidence>
<dbReference type="CDD" id="cd07909">
    <property type="entry name" value="YciF"/>
    <property type="match status" value="1"/>
</dbReference>
<organism evidence="1 2">
    <name type="scientific">Zopfia rhizophila CBS 207.26</name>
    <dbReference type="NCBI Taxonomy" id="1314779"/>
    <lineage>
        <taxon>Eukaryota</taxon>
        <taxon>Fungi</taxon>
        <taxon>Dikarya</taxon>
        <taxon>Ascomycota</taxon>
        <taxon>Pezizomycotina</taxon>
        <taxon>Dothideomycetes</taxon>
        <taxon>Dothideomycetes incertae sedis</taxon>
        <taxon>Zopfiaceae</taxon>
        <taxon>Zopfia</taxon>
    </lineage>
</organism>
<dbReference type="PANTHER" id="PTHR30565:SF9">
    <property type="entry name" value="PROTEIN YCIF"/>
    <property type="match status" value="1"/>
</dbReference>
<name>A0A6A6D7M8_9PEZI</name>
<protein>
    <submittedName>
        <fullName evidence="1">DUF892-domain-containing protein</fullName>
    </submittedName>
</protein>
<dbReference type="InterPro" id="IPR010287">
    <property type="entry name" value="DUF892_YciF-like"/>
</dbReference>
<keyword evidence="2" id="KW-1185">Reference proteome</keyword>
<dbReference type="AlphaFoldDB" id="A0A6A6D7M8"/>
<sequence length="266" mass="29182">MCVPAHYVSGHENTIVEICARMARASGRFRFCACPPERRQPRKASSPSLKPAAGCMEILSIVLSPYPSICECLRCYLLSLPSVLSRLPNEAVSWMGKIIDMAEKTLADAFHETLKDVYYAEKQSVRALKKSAKAAKAPELKEAFTQHAEESAAQVERLVQVFERIGKSARAKTCEAMQGLTTEMEEDLEDFGGTAAADDVLIGCAQAIEHYEIARYGLLKTWAAKLGYSEAEQLLAETLEEEKKADALLTQIAESFAPSGNDANTK</sequence>
<dbReference type="InterPro" id="IPR012347">
    <property type="entry name" value="Ferritin-like"/>
</dbReference>
<accession>A0A6A6D7M8</accession>
<gene>
    <name evidence="1" type="ORF">K469DRAFT_696601</name>
</gene>
<dbReference type="InterPro" id="IPR009078">
    <property type="entry name" value="Ferritin-like_SF"/>
</dbReference>
<dbReference type="OrthoDB" id="10266496at2759"/>
<reference evidence="1" key="1">
    <citation type="journal article" date="2020" name="Stud. Mycol.">
        <title>101 Dothideomycetes genomes: a test case for predicting lifestyles and emergence of pathogens.</title>
        <authorList>
            <person name="Haridas S."/>
            <person name="Albert R."/>
            <person name="Binder M."/>
            <person name="Bloem J."/>
            <person name="Labutti K."/>
            <person name="Salamov A."/>
            <person name="Andreopoulos B."/>
            <person name="Baker S."/>
            <person name="Barry K."/>
            <person name="Bills G."/>
            <person name="Bluhm B."/>
            <person name="Cannon C."/>
            <person name="Castanera R."/>
            <person name="Culley D."/>
            <person name="Daum C."/>
            <person name="Ezra D."/>
            <person name="Gonzalez J."/>
            <person name="Henrissat B."/>
            <person name="Kuo A."/>
            <person name="Liang C."/>
            <person name="Lipzen A."/>
            <person name="Lutzoni F."/>
            <person name="Magnuson J."/>
            <person name="Mondo S."/>
            <person name="Nolan M."/>
            <person name="Ohm R."/>
            <person name="Pangilinan J."/>
            <person name="Park H.-J."/>
            <person name="Ramirez L."/>
            <person name="Alfaro M."/>
            <person name="Sun H."/>
            <person name="Tritt A."/>
            <person name="Yoshinaga Y."/>
            <person name="Zwiers L.-H."/>
            <person name="Turgeon B."/>
            <person name="Goodwin S."/>
            <person name="Spatafora J."/>
            <person name="Crous P."/>
            <person name="Grigoriev I."/>
        </authorList>
    </citation>
    <scope>NUCLEOTIDE SEQUENCE</scope>
    <source>
        <strain evidence="1">CBS 207.26</strain>
    </source>
</reference>
<dbReference type="EMBL" id="ML995389">
    <property type="protein sequence ID" value="KAF2174310.1"/>
    <property type="molecule type" value="Genomic_DNA"/>
</dbReference>
<evidence type="ECO:0000313" key="2">
    <source>
        <dbReference type="Proteomes" id="UP000800200"/>
    </source>
</evidence>
<proteinExistence type="predicted"/>
<dbReference type="PANTHER" id="PTHR30565">
    <property type="entry name" value="PROTEIN YCIF"/>
    <property type="match status" value="1"/>
</dbReference>
<dbReference type="Pfam" id="PF05974">
    <property type="entry name" value="DUF892"/>
    <property type="match status" value="1"/>
</dbReference>